<protein>
    <recommendedName>
        <fullName evidence="1">DNA-directed DNA polymerase</fullName>
        <ecNumber evidence="1">2.7.7.7</ecNumber>
    </recommendedName>
</protein>
<dbReference type="InterPro" id="IPR050116">
    <property type="entry name" value="DNA_polymerase-Y"/>
</dbReference>
<keyword evidence="7" id="KW-0460">Magnesium</keyword>
<proteinExistence type="predicted"/>
<dbReference type="GO" id="GO:0003684">
    <property type="term" value="F:damaged DNA binding"/>
    <property type="evidence" value="ECO:0007669"/>
    <property type="project" value="InterPro"/>
</dbReference>
<evidence type="ECO:0000256" key="3">
    <source>
        <dbReference type="ARBA" id="ARBA00022695"/>
    </source>
</evidence>
<evidence type="ECO:0000256" key="9">
    <source>
        <dbReference type="ARBA" id="ARBA00023204"/>
    </source>
</evidence>
<dbReference type="Gene3D" id="3.30.1490.100">
    <property type="entry name" value="DNA polymerase, Y-family, little finger domain"/>
    <property type="match status" value="1"/>
</dbReference>
<dbReference type="GO" id="GO:0006281">
    <property type="term" value="P:DNA repair"/>
    <property type="evidence" value="ECO:0007669"/>
    <property type="project" value="UniProtKB-KW"/>
</dbReference>
<evidence type="ECO:0000256" key="2">
    <source>
        <dbReference type="ARBA" id="ARBA00022679"/>
    </source>
</evidence>
<reference evidence="12 13" key="1">
    <citation type="submission" date="2016-10" db="EMBL/GenBank/DDBJ databases">
        <title>Silvanigrella aquatica sp. nov., isolated from a freshwater lake located in the Black Forest, Germany, description of Silvanigrellaceae fam. nov., Silvanigrellales ord. nov., reclassification of the order Bdellovibrionales in the class Oligoflexia, reclassification of the families Bacteriovoracaceae and Halobacteriovoraceae in the new order Bacteriovoracales ord. nov., and reclassification of the family Pseudobacteriovoracaceae in the order Oligoflexiales.</title>
        <authorList>
            <person name="Hahn M.W."/>
            <person name="Schmidt J."/>
            <person name="Koll U."/>
            <person name="Rohde M."/>
            <person name="Verbag S."/>
            <person name="Pitt A."/>
            <person name="Nakai R."/>
            <person name="Naganuma T."/>
            <person name="Lang E."/>
        </authorList>
    </citation>
    <scope>NUCLEOTIDE SEQUENCE [LARGE SCALE GENOMIC DNA]</scope>
    <source>
        <strain evidence="12 13">MWH-Nonnen-W8red</strain>
    </source>
</reference>
<evidence type="ECO:0000313" key="13">
    <source>
        <dbReference type="Proteomes" id="UP000184731"/>
    </source>
</evidence>
<keyword evidence="8" id="KW-0239">DNA-directed DNA polymerase</keyword>
<evidence type="ECO:0000256" key="10">
    <source>
        <dbReference type="ARBA" id="ARBA00049244"/>
    </source>
</evidence>
<accession>A0A1L4D3B4</accession>
<dbReference type="GO" id="GO:0009432">
    <property type="term" value="P:SOS response"/>
    <property type="evidence" value="ECO:0007669"/>
    <property type="project" value="TreeGrafter"/>
</dbReference>
<evidence type="ECO:0000256" key="1">
    <source>
        <dbReference type="ARBA" id="ARBA00012417"/>
    </source>
</evidence>
<dbReference type="RefSeq" id="WP_233231213.1">
    <property type="nucleotide sequence ID" value="NZ_CP017834.1"/>
</dbReference>
<dbReference type="SUPFAM" id="SSF100879">
    <property type="entry name" value="Lesion bypass DNA polymerase (Y-family), little finger domain"/>
    <property type="match status" value="1"/>
</dbReference>
<keyword evidence="9" id="KW-0234">DNA repair</keyword>
<evidence type="ECO:0000259" key="11">
    <source>
        <dbReference type="Pfam" id="PF11799"/>
    </source>
</evidence>
<keyword evidence="6" id="KW-0227">DNA damage</keyword>
<feature type="domain" description="DNA polymerase Y-family little finger" evidence="11">
    <location>
        <begin position="7"/>
        <end position="107"/>
    </location>
</feature>
<keyword evidence="13" id="KW-1185">Reference proteome</keyword>
<evidence type="ECO:0000256" key="7">
    <source>
        <dbReference type="ARBA" id="ARBA00022842"/>
    </source>
</evidence>
<comment type="catalytic activity">
    <reaction evidence="10">
        <text>DNA(n) + a 2'-deoxyribonucleoside 5'-triphosphate = DNA(n+1) + diphosphate</text>
        <dbReference type="Rhea" id="RHEA:22508"/>
        <dbReference type="Rhea" id="RHEA-COMP:17339"/>
        <dbReference type="Rhea" id="RHEA-COMP:17340"/>
        <dbReference type="ChEBI" id="CHEBI:33019"/>
        <dbReference type="ChEBI" id="CHEBI:61560"/>
        <dbReference type="ChEBI" id="CHEBI:173112"/>
        <dbReference type="EC" id="2.7.7.7"/>
    </reaction>
</comment>
<dbReference type="STRING" id="1915309.AXG55_12565"/>
<dbReference type="GO" id="GO:0005829">
    <property type="term" value="C:cytosol"/>
    <property type="evidence" value="ECO:0007669"/>
    <property type="project" value="TreeGrafter"/>
</dbReference>
<keyword evidence="2" id="KW-0808">Transferase</keyword>
<dbReference type="GO" id="GO:0006260">
    <property type="term" value="P:DNA replication"/>
    <property type="evidence" value="ECO:0007669"/>
    <property type="project" value="UniProtKB-KW"/>
</dbReference>
<dbReference type="EMBL" id="CP017834">
    <property type="protein sequence ID" value="APJ04689.1"/>
    <property type="molecule type" value="Genomic_DNA"/>
</dbReference>
<evidence type="ECO:0000256" key="4">
    <source>
        <dbReference type="ARBA" id="ARBA00022705"/>
    </source>
</evidence>
<dbReference type="AlphaFoldDB" id="A0A1L4D3B4"/>
<evidence type="ECO:0000256" key="8">
    <source>
        <dbReference type="ARBA" id="ARBA00022932"/>
    </source>
</evidence>
<dbReference type="EC" id="2.7.7.7" evidence="1"/>
<dbReference type="GO" id="GO:0046872">
    <property type="term" value="F:metal ion binding"/>
    <property type="evidence" value="ECO:0007669"/>
    <property type="project" value="UniProtKB-KW"/>
</dbReference>
<dbReference type="PANTHER" id="PTHR11076">
    <property type="entry name" value="DNA REPAIR POLYMERASE UMUC / TRANSFERASE FAMILY MEMBER"/>
    <property type="match status" value="1"/>
</dbReference>
<dbReference type="GO" id="GO:0003887">
    <property type="term" value="F:DNA-directed DNA polymerase activity"/>
    <property type="evidence" value="ECO:0007669"/>
    <property type="project" value="UniProtKB-KW"/>
</dbReference>
<evidence type="ECO:0000256" key="6">
    <source>
        <dbReference type="ARBA" id="ARBA00022763"/>
    </source>
</evidence>
<dbReference type="KEGG" id="saqi:AXG55_12565"/>
<dbReference type="PANTHER" id="PTHR11076:SF33">
    <property type="entry name" value="DNA POLYMERASE KAPPA"/>
    <property type="match status" value="1"/>
</dbReference>
<keyword evidence="5" id="KW-0479">Metal-binding</keyword>
<dbReference type="Pfam" id="PF11799">
    <property type="entry name" value="IMS_C"/>
    <property type="match status" value="1"/>
</dbReference>
<gene>
    <name evidence="12" type="ORF">AXG55_12565</name>
</gene>
<dbReference type="Proteomes" id="UP000184731">
    <property type="component" value="Chromosome"/>
</dbReference>
<dbReference type="InterPro" id="IPR017961">
    <property type="entry name" value="DNA_pol_Y-fam_little_finger"/>
</dbReference>
<evidence type="ECO:0000313" key="12">
    <source>
        <dbReference type="EMBL" id="APJ04689.1"/>
    </source>
</evidence>
<evidence type="ECO:0000256" key="5">
    <source>
        <dbReference type="ARBA" id="ARBA00022723"/>
    </source>
</evidence>
<dbReference type="GO" id="GO:0042276">
    <property type="term" value="P:error-prone translesion synthesis"/>
    <property type="evidence" value="ECO:0007669"/>
    <property type="project" value="TreeGrafter"/>
</dbReference>
<keyword evidence="4" id="KW-0235">DNA replication</keyword>
<keyword evidence="3" id="KW-0548">Nucleotidyltransferase</keyword>
<sequence>METSHVRKSLGEETTFAQDIISHEKLIIELNKIIDSLCVEINKRNLVAKTLILKIKYFNFKFHTKSKIFPLYFHKKDMIQKIALELFDELYASPLATRLMGLSVSNINH</sequence>
<organism evidence="12 13">
    <name type="scientific">Silvanigrella aquatica</name>
    <dbReference type="NCBI Taxonomy" id="1915309"/>
    <lineage>
        <taxon>Bacteria</taxon>
        <taxon>Pseudomonadati</taxon>
        <taxon>Bdellovibrionota</taxon>
        <taxon>Oligoflexia</taxon>
        <taxon>Silvanigrellales</taxon>
        <taxon>Silvanigrellaceae</taxon>
        <taxon>Silvanigrella</taxon>
    </lineage>
</organism>
<dbReference type="InterPro" id="IPR036775">
    <property type="entry name" value="DNA_pol_Y-fam_lit_finger_sf"/>
</dbReference>
<dbReference type="FunFam" id="3.30.1490.100:FF:000004">
    <property type="entry name" value="DNA polymerase IV"/>
    <property type="match status" value="1"/>
</dbReference>
<name>A0A1L4D3B4_9BACT</name>